<feature type="compositionally biased region" description="Polar residues" evidence="1">
    <location>
        <begin position="1"/>
        <end position="30"/>
    </location>
</feature>
<dbReference type="HOGENOM" id="CLU_2323527_0_0_1"/>
<reference evidence="3" key="1">
    <citation type="journal article" date="2013" name="Science">
        <title>The Amborella genome and the evolution of flowering plants.</title>
        <authorList>
            <consortium name="Amborella Genome Project"/>
        </authorList>
    </citation>
    <scope>NUCLEOTIDE SEQUENCE [LARGE SCALE GENOMIC DNA]</scope>
</reference>
<dbReference type="AlphaFoldDB" id="W1NG71"/>
<organism evidence="2 3">
    <name type="scientific">Amborella trichopoda</name>
    <dbReference type="NCBI Taxonomy" id="13333"/>
    <lineage>
        <taxon>Eukaryota</taxon>
        <taxon>Viridiplantae</taxon>
        <taxon>Streptophyta</taxon>
        <taxon>Embryophyta</taxon>
        <taxon>Tracheophyta</taxon>
        <taxon>Spermatophyta</taxon>
        <taxon>Magnoliopsida</taxon>
        <taxon>Amborellales</taxon>
        <taxon>Amborellaceae</taxon>
        <taxon>Amborella</taxon>
    </lineage>
</organism>
<keyword evidence="3" id="KW-1185">Reference proteome</keyword>
<evidence type="ECO:0000256" key="1">
    <source>
        <dbReference type="SAM" id="MobiDB-lite"/>
    </source>
</evidence>
<proteinExistence type="predicted"/>
<name>W1NG71_AMBTC</name>
<accession>W1NG71</accession>
<dbReference type="Gramene" id="ERM94787">
    <property type="protein sequence ID" value="ERM94787"/>
    <property type="gene ID" value="AMTR_s00011p00264630"/>
</dbReference>
<dbReference type="Proteomes" id="UP000017836">
    <property type="component" value="Unassembled WGS sequence"/>
</dbReference>
<feature type="region of interest" description="Disordered" evidence="1">
    <location>
        <begin position="1"/>
        <end position="54"/>
    </location>
</feature>
<sequence length="99" mass="10772">MASSLSKLGAATRQSKGYHTSLTHECNSGGINLHPHGITSRHHGHQHGTLNSQGTLLEELVENQRNLDRSGHSCINDWVSQDIGKYENPSGRAFTTSIP</sequence>
<protein>
    <submittedName>
        <fullName evidence="2">Uncharacterized protein</fullName>
    </submittedName>
</protein>
<gene>
    <name evidence="2" type="ORF">AMTR_s00011p00264630</name>
</gene>
<evidence type="ECO:0000313" key="2">
    <source>
        <dbReference type="EMBL" id="ERM94787.1"/>
    </source>
</evidence>
<dbReference type="EMBL" id="KI397507">
    <property type="protein sequence ID" value="ERM94787.1"/>
    <property type="molecule type" value="Genomic_DNA"/>
</dbReference>
<evidence type="ECO:0000313" key="3">
    <source>
        <dbReference type="Proteomes" id="UP000017836"/>
    </source>
</evidence>